<evidence type="ECO:0008006" key="3">
    <source>
        <dbReference type="Google" id="ProtNLM"/>
    </source>
</evidence>
<evidence type="ECO:0000313" key="2">
    <source>
        <dbReference type="Proteomes" id="UP001162164"/>
    </source>
</evidence>
<name>A0ABQ9JL57_9CUCU</name>
<gene>
    <name evidence="1" type="ORF">NQ317_011258</name>
</gene>
<organism evidence="1 2">
    <name type="scientific">Molorchus minor</name>
    <dbReference type="NCBI Taxonomy" id="1323400"/>
    <lineage>
        <taxon>Eukaryota</taxon>
        <taxon>Metazoa</taxon>
        <taxon>Ecdysozoa</taxon>
        <taxon>Arthropoda</taxon>
        <taxon>Hexapoda</taxon>
        <taxon>Insecta</taxon>
        <taxon>Pterygota</taxon>
        <taxon>Neoptera</taxon>
        <taxon>Endopterygota</taxon>
        <taxon>Coleoptera</taxon>
        <taxon>Polyphaga</taxon>
        <taxon>Cucujiformia</taxon>
        <taxon>Chrysomeloidea</taxon>
        <taxon>Cerambycidae</taxon>
        <taxon>Lamiinae</taxon>
        <taxon>Monochamini</taxon>
        <taxon>Molorchus</taxon>
    </lineage>
</organism>
<proteinExistence type="predicted"/>
<evidence type="ECO:0000313" key="1">
    <source>
        <dbReference type="EMBL" id="KAJ8978626.1"/>
    </source>
</evidence>
<dbReference type="EMBL" id="JAPWTJ010000416">
    <property type="protein sequence ID" value="KAJ8978626.1"/>
    <property type="molecule type" value="Genomic_DNA"/>
</dbReference>
<protein>
    <recommendedName>
        <fullName evidence="3">THAP-type domain-containing protein</fullName>
    </recommendedName>
</protein>
<keyword evidence="2" id="KW-1185">Reference proteome</keyword>
<dbReference type="Proteomes" id="UP001162164">
    <property type="component" value="Unassembled WGS sequence"/>
</dbReference>
<reference evidence="1" key="1">
    <citation type="journal article" date="2023" name="Insect Mol. Biol.">
        <title>Genome sequencing provides insights into the evolution of gene families encoding plant cell wall-degrading enzymes in longhorned beetles.</title>
        <authorList>
            <person name="Shin N.R."/>
            <person name="Okamura Y."/>
            <person name="Kirsch R."/>
            <person name="Pauchet Y."/>
        </authorList>
    </citation>
    <scope>NUCLEOTIDE SEQUENCE</scope>
    <source>
        <strain evidence="1">MMC_N1</strain>
    </source>
</reference>
<accession>A0ABQ9JL57</accession>
<sequence length="101" mass="11846">MPSFCAVVGCSKRAERDEVRFFKISKALKNRGERLDALSKERRESWVRALKRGNLKRRECKIDNLAKIRDPSEMEMMTFAVSTRWHDITPPSLEGSFIWNE</sequence>
<comment type="caution">
    <text evidence="1">The sequence shown here is derived from an EMBL/GenBank/DDBJ whole genome shotgun (WGS) entry which is preliminary data.</text>
</comment>